<protein>
    <submittedName>
        <fullName evidence="1">Invasion protein IagB</fullName>
    </submittedName>
</protein>
<evidence type="ECO:0000313" key="1">
    <source>
        <dbReference type="EMBL" id="ECW1184566.1"/>
    </source>
</evidence>
<dbReference type="EMBL" id="AAKVJX010000025">
    <property type="protein sequence ID" value="ECW1184566.1"/>
    <property type="molecule type" value="Genomic_DNA"/>
</dbReference>
<sequence>AKKIWENYKKLKEMPVEEKNKRLSITLNK</sequence>
<accession>A0A612U7K1</accession>
<proteinExistence type="predicted"/>
<comment type="caution">
    <text evidence="1">The sequence shown here is derived from an EMBL/GenBank/DDBJ whole genome shotgun (WGS) entry which is preliminary data.</text>
</comment>
<dbReference type="AlphaFoldDB" id="A0A612U7K1"/>
<organism evidence="1">
    <name type="scientific">Salmonella enterica</name>
    <name type="common">Salmonella choleraesuis</name>
    <dbReference type="NCBI Taxonomy" id="28901"/>
    <lineage>
        <taxon>Bacteria</taxon>
        <taxon>Pseudomonadati</taxon>
        <taxon>Pseudomonadota</taxon>
        <taxon>Gammaproteobacteria</taxon>
        <taxon>Enterobacterales</taxon>
        <taxon>Enterobacteriaceae</taxon>
        <taxon>Salmonella</taxon>
    </lineage>
</organism>
<feature type="non-terminal residue" evidence="1">
    <location>
        <position position="1"/>
    </location>
</feature>
<name>A0A612U7K1_SALER</name>
<reference evidence="1" key="1">
    <citation type="submission" date="2019-09" db="EMBL/GenBank/DDBJ databases">
        <authorList>
            <consortium name="PulseNet: The National Subtyping Network for Foodborne Disease Surveillance"/>
            <person name="Tarr C.L."/>
            <person name="Trees E."/>
            <person name="Katz L.S."/>
            <person name="Carleton-Romer H.A."/>
            <person name="Stroika S."/>
            <person name="Kucerova Z."/>
            <person name="Roache K.F."/>
            <person name="Sabol A.L."/>
            <person name="Besser J."/>
            <person name="Gerner-Smidt P."/>
        </authorList>
    </citation>
    <scope>NUCLEOTIDE SEQUENCE</scope>
    <source>
        <strain evidence="1">PNUSAS099171</strain>
    </source>
</reference>
<gene>
    <name evidence="1" type="ORF">F3S59_11525</name>
</gene>